<dbReference type="InterPro" id="IPR004045">
    <property type="entry name" value="Glutathione_S-Trfase_N"/>
</dbReference>
<keyword evidence="3" id="KW-0808">Transferase</keyword>
<feature type="domain" description="GST N-terminal" evidence="1">
    <location>
        <begin position="1"/>
        <end position="81"/>
    </location>
</feature>
<sequence>MRLFHAWLSSASRRVRLCLAEKNIAYESVAVDLSKQEQHAPEFLAMNPNGVVPALEIAPGRFLHESSTICEYLDDTVPEPPLRPADPYALAQMRNFVRWTDEKSLPHLLILNWSLMLQPTAQQWSDQELEDKLARIPTAERREAWVRIARKPYTEEEKAEALRKLLLLVERMEDMLGASEVPSTWLIGGAYSLADIAAAPFIARIAEIAPAALAETAHPRVHRWWQAIQQRPAFATARLQLFGEVLQERLRSTATPH</sequence>
<dbReference type="SUPFAM" id="SSF47616">
    <property type="entry name" value="GST C-terminal domain-like"/>
    <property type="match status" value="1"/>
</dbReference>
<dbReference type="PANTHER" id="PTHR43968">
    <property type="match status" value="1"/>
</dbReference>
<evidence type="ECO:0000313" key="4">
    <source>
        <dbReference type="Proteomes" id="UP000575083"/>
    </source>
</evidence>
<dbReference type="RefSeq" id="WP_184863774.1">
    <property type="nucleotide sequence ID" value="NZ_JACHLK010000016.1"/>
</dbReference>
<dbReference type="InterPro" id="IPR010987">
    <property type="entry name" value="Glutathione-S-Trfase_C-like"/>
</dbReference>
<dbReference type="InterPro" id="IPR040079">
    <property type="entry name" value="Glutathione_S-Trfase"/>
</dbReference>
<dbReference type="InterPro" id="IPR050983">
    <property type="entry name" value="GST_Omega/HSP26"/>
</dbReference>
<proteinExistence type="predicted"/>
<gene>
    <name evidence="3" type="ORF">HNP48_005824</name>
</gene>
<dbReference type="EC" id="2.5.1.18" evidence="3"/>
<dbReference type="CDD" id="cd00299">
    <property type="entry name" value="GST_C_family"/>
    <property type="match status" value="1"/>
</dbReference>
<name>A0A7X0PKB0_9BURK</name>
<dbReference type="GO" id="GO:0005737">
    <property type="term" value="C:cytoplasm"/>
    <property type="evidence" value="ECO:0007669"/>
    <property type="project" value="TreeGrafter"/>
</dbReference>
<dbReference type="InterPro" id="IPR036249">
    <property type="entry name" value="Thioredoxin-like_sf"/>
</dbReference>
<dbReference type="SFLD" id="SFLDG00358">
    <property type="entry name" value="Main_(cytGST)"/>
    <property type="match status" value="1"/>
</dbReference>
<keyword evidence="4" id="KW-1185">Reference proteome</keyword>
<dbReference type="GO" id="GO:0004364">
    <property type="term" value="F:glutathione transferase activity"/>
    <property type="evidence" value="ECO:0007669"/>
    <property type="project" value="UniProtKB-EC"/>
</dbReference>
<dbReference type="SUPFAM" id="SSF52833">
    <property type="entry name" value="Thioredoxin-like"/>
    <property type="match status" value="1"/>
</dbReference>
<dbReference type="Pfam" id="PF13417">
    <property type="entry name" value="GST_N_3"/>
    <property type="match status" value="1"/>
</dbReference>
<protein>
    <submittedName>
        <fullName evidence="3">Glutathione S-transferase</fullName>
        <ecNumber evidence="3">2.5.1.18</ecNumber>
    </submittedName>
</protein>
<dbReference type="Proteomes" id="UP000575083">
    <property type="component" value="Unassembled WGS sequence"/>
</dbReference>
<dbReference type="InterPro" id="IPR036282">
    <property type="entry name" value="Glutathione-S-Trfase_C_sf"/>
</dbReference>
<reference evidence="3 4" key="1">
    <citation type="submission" date="2020-08" db="EMBL/GenBank/DDBJ databases">
        <title>Functional genomics of gut bacteria from endangered species of beetles.</title>
        <authorList>
            <person name="Carlos-Shanley C."/>
        </authorList>
    </citation>
    <scope>NUCLEOTIDE SEQUENCE [LARGE SCALE GENOMIC DNA]</scope>
    <source>
        <strain evidence="3 4">S00198</strain>
    </source>
</reference>
<evidence type="ECO:0000259" key="2">
    <source>
        <dbReference type="PROSITE" id="PS50405"/>
    </source>
</evidence>
<feature type="domain" description="GST C-terminal" evidence="2">
    <location>
        <begin position="114"/>
        <end position="245"/>
    </location>
</feature>
<evidence type="ECO:0000259" key="1">
    <source>
        <dbReference type="PROSITE" id="PS50404"/>
    </source>
</evidence>
<dbReference type="SFLD" id="SFLDS00019">
    <property type="entry name" value="Glutathione_Transferase_(cytos"/>
    <property type="match status" value="1"/>
</dbReference>
<dbReference type="EMBL" id="JACHLK010000016">
    <property type="protein sequence ID" value="MBB6563107.1"/>
    <property type="molecule type" value="Genomic_DNA"/>
</dbReference>
<dbReference type="PANTHER" id="PTHR43968:SF6">
    <property type="entry name" value="GLUTATHIONE S-TRANSFERASE OMEGA"/>
    <property type="match status" value="1"/>
</dbReference>
<comment type="caution">
    <text evidence="3">The sequence shown here is derived from an EMBL/GenBank/DDBJ whole genome shotgun (WGS) entry which is preliminary data.</text>
</comment>
<dbReference type="Pfam" id="PF00043">
    <property type="entry name" value="GST_C"/>
    <property type="match status" value="1"/>
</dbReference>
<dbReference type="PROSITE" id="PS50404">
    <property type="entry name" value="GST_NTER"/>
    <property type="match status" value="1"/>
</dbReference>
<dbReference type="Gene3D" id="3.40.30.10">
    <property type="entry name" value="Glutaredoxin"/>
    <property type="match status" value="1"/>
</dbReference>
<evidence type="ECO:0000313" key="3">
    <source>
        <dbReference type="EMBL" id="MBB6563107.1"/>
    </source>
</evidence>
<dbReference type="Gene3D" id="1.20.1050.10">
    <property type="match status" value="2"/>
</dbReference>
<dbReference type="InterPro" id="IPR004046">
    <property type="entry name" value="GST_C"/>
</dbReference>
<dbReference type="AlphaFoldDB" id="A0A7X0PKB0"/>
<organism evidence="3 4">
    <name type="scientific">Acidovorax soli</name>
    <dbReference type="NCBI Taxonomy" id="592050"/>
    <lineage>
        <taxon>Bacteria</taxon>
        <taxon>Pseudomonadati</taxon>
        <taxon>Pseudomonadota</taxon>
        <taxon>Betaproteobacteria</taxon>
        <taxon>Burkholderiales</taxon>
        <taxon>Comamonadaceae</taxon>
        <taxon>Acidovorax</taxon>
    </lineage>
</organism>
<accession>A0A7X0PKB0</accession>
<dbReference type="PROSITE" id="PS50405">
    <property type="entry name" value="GST_CTER"/>
    <property type="match status" value="1"/>
</dbReference>